<evidence type="ECO:0000313" key="2">
    <source>
        <dbReference type="EMBL" id="ACY75879.1"/>
    </source>
</evidence>
<evidence type="ECO:0000313" key="1">
    <source>
        <dbReference type="EMBL" id="AAX44381.1"/>
    </source>
</evidence>
<reference evidence="1 3" key="3">
    <citation type="journal article" date="2010" name="Environ. Microbiol.">
        <title>Genomic analysis of oceanic cyanobacterial myoviruses compared with T4-like myoviruses from diverse hosts and environments.</title>
        <authorList>
            <person name="Sullivan M.B."/>
            <person name="Huang K.H."/>
            <person name="Ignacio-Espinoza J.C."/>
            <person name="Berlin A.M."/>
            <person name="Kelly L."/>
            <person name="Weigele P.R."/>
            <person name="DeFrancesco A.S."/>
            <person name="Kern S.E."/>
            <person name="Thompson L.R."/>
            <person name="Young S."/>
            <person name="Yandava C."/>
            <person name="Fu R."/>
            <person name="Krastins B."/>
            <person name="Chase M."/>
            <person name="Sarracino D."/>
            <person name="Osburne M.S."/>
            <person name="Henn M.R."/>
            <person name="Chisholm S.W."/>
        </authorList>
    </citation>
    <scope>NUCLEOTIDE SEQUENCE [LARGE SCALE GENOMIC DNA]</scope>
</reference>
<organism evidence="1 3">
    <name type="scientific">Prochlorococcus phage P-SSM2</name>
    <dbReference type="NCBI Taxonomy" id="268746"/>
    <lineage>
        <taxon>Viruses</taxon>
        <taxon>Duplodnaviria</taxon>
        <taxon>Heunggongvirae</taxon>
        <taxon>Uroviricota</taxon>
        <taxon>Caudoviricetes</taxon>
        <taxon>Pantevenvirales</taxon>
        <taxon>Kyanoviridae</taxon>
        <taxon>Salacisavirus</taxon>
        <taxon>Salacisavirus pssm2</taxon>
    </lineage>
</organism>
<protein>
    <submittedName>
        <fullName evidence="1">Uncharacterized protein</fullName>
    </submittedName>
</protein>
<organismHost>
    <name type="scientific">Prochlorococcus</name>
    <dbReference type="NCBI Taxonomy" id="1218"/>
</organismHost>
<dbReference type="OrthoDB" id="29178at10239"/>
<reference evidence="1 3" key="1">
    <citation type="journal article" date="2005" name="PLoS Biol.">
        <title>Three Prochlorococcus cyanophage genomes: signature features and ecological interpretations.</title>
        <authorList>
            <person name="Sullivan M.B."/>
            <person name="Coleman M.L."/>
            <person name="Weigele P."/>
            <person name="Rohwer F."/>
            <person name="Chisholm S.W."/>
        </authorList>
    </citation>
    <scope>NUCLEOTIDE SEQUENCE</scope>
</reference>
<proteinExistence type="predicted"/>
<evidence type="ECO:0000313" key="4">
    <source>
        <dbReference type="Proteomes" id="UP000013923"/>
    </source>
</evidence>
<accession>Q58N01</accession>
<dbReference type="EMBL" id="AY939844">
    <property type="protein sequence ID" value="AAX44381.1"/>
    <property type="molecule type" value="Genomic_DNA"/>
</dbReference>
<dbReference type="KEGG" id="vg:3294302"/>
<dbReference type="Proteomes" id="UP000013923">
    <property type="component" value="Genome"/>
</dbReference>
<keyword evidence="3" id="KW-1185">Reference proteome</keyword>
<gene>
    <name evidence="2" type="ORF">PCMG_00003</name>
    <name evidence="1" type="ORF">PSSM2_003</name>
</gene>
<dbReference type="Proteomes" id="UP000000991">
    <property type="component" value="Segment"/>
</dbReference>
<sequence length="68" mass="8109">MEVSELDLLHHRLQAILRDYNMPDLEYLGERKSWKSGEMVHWYRVGEAEVPIDAITEFETEENDENDD</sequence>
<name>Q58N01_BPPRM</name>
<dbReference type="GeneID" id="3294302"/>
<reference evidence="2 4" key="2">
    <citation type="submission" date="2009-10" db="EMBL/GenBank/DDBJ databases">
        <title>The Genome Sequence of Prochlorococcus phage P-SSM2.</title>
        <authorList>
            <consortium name="The Broad Institute Genome Sequencing Platform"/>
            <person name="Henn M.R."/>
            <person name="Sullivan M.S."/>
            <person name="Osburne M.S."/>
            <person name="Levin J."/>
            <person name="Malboeuf C."/>
            <person name="Casali M."/>
            <person name="Russ C."/>
            <person name="Lennon N."/>
            <person name="Chapman S.B."/>
            <person name="Erlich R."/>
            <person name="Young S.K."/>
            <person name="Koehrsen M."/>
            <person name="Yandava C."/>
            <person name="Zeng Q."/>
            <person name="Alvarado L."/>
            <person name="Anderson S."/>
            <person name="Berlin A."/>
            <person name="Borenstein D."/>
            <person name="Chen Z."/>
            <person name="Engels R."/>
            <person name="Freedman E."/>
            <person name="Gellesch M."/>
            <person name="Goldberg J."/>
            <person name="Green L."/>
            <person name="Griggs A."/>
            <person name="Gujja S."/>
            <person name="Heilman E.R."/>
            <person name="Heiman D."/>
            <person name="Hepburn T."/>
            <person name="Howarth C."/>
            <person name="Jen D."/>
            <person name="Larson L."/>
            <person name="Lewis B."/>
            <person name="Mehta T."/>
            <person name="Park D."/>
            <person name="Pearson M."/>
            <person name="Richards J."/>
            <person name="Rizzolo K."/>
            <person name="Roberts A."/>
            <person name="Ryan E."/>
            <person name="Saif S."/>
            <person name="Shea T."/>
            <person name="Shenoy N."/>
            <person name="Sisk P."/>
            <person name="Stolte C."/>
            <person name="Sykes S."/>
            <person name="Walk T."/>
            <person name="White J."/>
            <person name="Yu Q."/>
            <person name="Coleman M.L."/>
            <person name="Huang K.H."/>
            <person name="Weigele P.R."/>
            <person name="DeFrancesco A.S."/>
            <person name="Kern S.E."/>
            <person name="Thompson L.R."/>
            <person name="Fu R."/>
            <person name="Hombeck B."/>
            <person name="Chisholm S.W."/>
            <person name="Haas B."/>
            <person name="Nusbaum C."/>
            <person name="Birren B."/>
        </authorList>
    </citation>
    <scope>NUCLEOTIDE SEQUENCE [LARGE SCALE GENOMIC DNA]</scope>
    <source>
        <strain evidence="2">P-SSM2</strain>
    </source>
</reference>
<evidence type="ECO:0000313" key="3">
    <source>
        <dbReference type="Proteomes" id="UP000000991"/>
    </source>
</evidence>
<dbReference type="EMBL" id="GU071092">
    <property type="protein sequence ID" value="ACY75879.1"/>
    <property type="molecule type" value="Genomic_DNA"/>
</dbReference>
<dbReference type="RefSeq" id="YP_214235.1">
    <property type="nucleotide sequence ID" value="NC_006883.2"/>
</dbReference>